<dbReference type="InterPro" id="IPR012340">
    <property type="entry name" value="NA-bd_OB-fold"/>
</dbReference>
<dbReference type="PANTHER" id="PTHR23355">
    <property type="entry name" value="RIBONUCLEASE"/>
    <property type="match status" value="1"/>
</dbReference>
<dbReference type="GO" id="GO:0006402">
    <property type="term" value="P:mRNA catabolic process"/>
    <property type="evidence" value="ECO:0007669"/>
    <property type="project" value="TreeGrafter"/>
</dbReference>
<organism evidence="2 3">
    <name type="scientific">Teladorsagia circumcincta</name>
    <name type="common">Brown stomach worm</name>
    <name type="synonym">Ostertagia circumcincta</name>
    <dbReference type="NCBI Taxonomy" id="45464"/>
    <lineage>
        <taxon>Eukaryota</taxon>
        <taxon>Metazoa</taxon>
        <taxon>Ecdysozoa</taxon>
        <taxon>Nematoda</taxon>
        <taxon>Chromadorea</taxon>
        <taxon>Rhabditida</taxon>
        <taxon>Rhabditina</taxon>
        <taxon>Rhabditomorpha</taxon>
        <taxon>Strongyloidea</taxon>
        <taxon>Trichostrongylidae</taxon>
        <taxon>Teladorsagia</taxon>
    </lineage>
</organism>
<dbReference type="Pfam" id="PF17877">
    <property type="entry name" value="Dis3l2_C_term"/>
    <property type="match status" value="1"/>
</dbReference>
<dbReference type="GO" id="GO:0000175">
    <property type="term" value="F:3'-5'-RNA exonuclease activity"/>
    <property type="evidence" value="ECO:0007669"/>
    <property type="project" value="TreeGrafter"/>
</dbReference>
<evidence type="ECO:0000313" key="3">
    <source>
        <dbReference type="Proteomes" id="UP000230423"/>
    </source>
</evidence>
<dbReference type="EMBL" id="KZ372252">
    <property type="protein sequence ID" value="PIO56866.1"/>
    <property type="molecule type" value="Genomic_DNA"/>
</dbReference>
<dbReference type="OrthoDB" id="372421at2759"/>
<dbReference type="PANTHER" id="PTHR23355:SF9">
    <property type="entry name" value="DIS3-LIKE EXONUCLEASE 2"/>
    <property type="match status" value="1"/>
</dbReference>
<accession>A0A2G9TFX1</accession>
<dbReference type="AlphaFoldDB" id="A0A2G9TFX1"/>
<sequence>MRRYADIIVHRQLAAALGYCPPTEKTVADLERLQNGPIEARGVVVSVMDASFDVLVLKYGVVKRVYVNRLDMARDPIFIDGPPAQLTLFWNPPLSGGQERNNAVIEQTIQMCTVVDVVLTALPEPTKYQALIKMRPQSETHTLLELMEGKT</sequence>
<dbReference type="Proteomes" id="UP000230423">
    <property type="component" value="Unassembled WGS sequence"/>
</dbReference>
<dbReference type="InterPro" id="IPR050180">
    <property type="entry name" value="RNR_Ribonuclease"/>
</dbReference>
<gene>
    <name evidence="2" type="ORF">TELCIR_21733</name>
</gene>
<proteinExistence type="predicted"/>
<dbReference type="GO" id="GO:0000932">
    <property type="term" value="C:P-body"/>
    <property type="evidence" value="ECO:0007669"/>
    <property type="project" value="TreeGrafter"/>
</dbReference>
<dbReference type="InterPro" id="IPR041093">
    <property type="entry name" value="Dis3l2-like_C"/>
</dbReference>
<dbReference type="GO" id="GO:0010587">
    <property type="term" value="P:miRNA catabolic process"/>
    <property type="evidence" value="ECO:0007669"/>
    <property type="project" value="TreeGrafter"/>
</dbReference>
<evidence type="ECO:0000259" key="1">
    <source>
        <dbReference type="Pfam" id="PF17877"/>
    </source>
</evidence>
<feature type="domain" description="DIS3L2 C-terminal" evidence="1">
    <location>
        <begin position="36"/>
        <end position="130"/>
    </location>
</feature>
<name>A0A2G9TFX1_TELCI</name>
<reference evidence="2 3" key="1">
    <citation type="submission" date="2015-09" db="EMBL/GenBank/DDBJ databases">
        <title>Draft genome of the parasitic nematode Teladorsagia circumcincta isolate WARC Sus (inbred).</title>
        <authorList>
            <person name="Mitreva M."/>
        </authorList>
    </citation>
    <scope>NUCLEOTIDE SEQUENCE [LARGE SCALE GENOMIC DNA]</scope>
    <source>
        <strain evidence="2 3">S</strain>
    </source>
</reference>
<protein>
    <recommendedName>
        <fullName evidence="1">DIS3L2 C-terminal domain-containing protein</fullName>
    </recommendedName>
</protein>
<dbReference type="Gene3D" id="2.40.50.140">
    <property type="entry name" value="Nucleic acid-binding proteins"/>
    <property type="match status" value="1"/>
</dbReference>
<keyword evidence="3" id="KW-1185">Reference proteome</keyword>
<evidence type="ECO:0000313" key="2">
    <source>
        <dbReference type="EMBL" id="PIO56866.1"/>
    </source>
</evidence>